<comment type="caution">
    <text evidence="1">The sequence shown here is derived from an EMBL/GenBank/DDBJ whole genome shotgun (WGS) entry which is preliminary data.</text>
</comment>
<protein>
    <submittedName>
        <fullName evidence="1">Uncharacterized protein</fullName>
    </submittedName>
</protein>
<proteinExistence type="predicted"/>
<evidence type="ECO:0000313" key="1">
    <source>
        <dbReference type="EMBL" id="KAI5608291.1"/>
    </source>
</evidence>
<dbReference type="PANTHER" id="PTHR34488:SF1">
    <property type="entry name" value="SI:CH211-245H14.1-RELATED"/>
    <property type="match status" value="1"/>
</dbReference>
<dbReference type="AlphaFoldDB" id="A0AAD5F992"/>
<keyword evidence="2" id="KW-1185">Reference proteome</keyword>
<feature type="non-terminal residue" evidence="1">
    <location>
        <position position="1"/>
    </location>
</feature>
<feature type="non-terminal residue" evidence="1">
    <location>
        <position position="130"/>
    </location>
</feature>
<gene>
    <name evidence="1" type="ORF">C0J50_6762</name>
</gene>
<sequence length="130" mass="14736">KYFIVEAGKTLNAQEIFMSMLKHQIPLQEVRTAHECDMILAFCPVVSRAGTDIDAAQKKINDKSADKPAFLIVLHYTFNSECAVPESSRIVTRKNTITIDCLFYENRGFLQCHKNHSSFSKIIQAIQSQV</sequence>
<name>A0AAD5F992_SILAS</name>
<dbReference type="EMBL" id="MU583213">
    <property type="protein sequence ID" value="KAI5608291.1"/>
    <property type="molecule type" value="Genomic_DNA"/>
</dbReference>
<accession>A0AAD5F992</accession>
<dbReference type="Proteomes" id="UP001205998">
    <property type="component" value="Unassembled WGS sequence"/>
</dbReference>
<organism evidence="1 2">
    <name type="scientific">Silurus asotus</name>
    <name type="common">Amur catfish</name>
    <name type="synonym">Parasilurus asotus</name>
    <dbReference type="NCBI Taxonomy" id="30991"/>
    <lineage>
        <taxon>Eukaryota</taxon>
        <taxon>Metazoa</taxon>
        <taxon>Chordata</taxon>
        <taxon>Craniata</taxon>
        <taxon>Vertebrata</taxon>
        <taxon>Euteleostomi</taxon>
        <taxon>Actinopterygii</taxon>
        <taxon>Neopterygii</taxon>
        <taxon>Teleostei</taxon>
        <taxon>Ostariophysi</taxon>
        <taxon>Siluriformes</taxon>
        <taxon>Siluridae</taxon>
        <taxon>Silurus</taxon>
    </lineage>
</organism>
<evidence type="ECO:0000313" key="2">
    <source>
        <dbReference type="Proteomes" id="UP001205998"/>
    </source>
</evidence>
<dbReference type="PANTHER" id="PTHR34488">
    <property type="entry name" value="SI:CH211-245H14.1-RELATED"/>
    <property type="match status" value="1"/>
</dbReference>
<reference evidence="1" key="1">
    <citation type="submission" date="2018-07" db="EMBL/GenBank/DDBJ databases">
        <title>Comparative genomics of catfishes provides insights into carnivory and benthic adaptation.</title>
        <authorList>
            <person name="Zhang Y."/>
            <person name="Wang D."/>
            <person name="Peng Z."/>
            <person name="Zheng S."/>
            <person name="Shao F."/>
            <person name="Tao W."/>
        </authorList>
    </citation>
    <scope>NUCLEOTIDE SEQUENCE</scope>
    <source>
        <strain evidence="1">Chongqing</strain>
    </source>
</reference>